<sequence length="96" mass="10662">EIAEEEEGKKEQRQSKTDDLFYEENILTCVKSNIEVGAHHHHLCLDSTCSTCLSTTIIHAKTTQAQLANNSNFDTNQMTGVRASIPQLKILSPTTC</sequence>
<dbReference type="EMBL" id="HACG01014834">
    <property type="protein sequence ID" value="CEK61699.1"/>
    <property type="molecule type" value="Transcribed_RNA"/>
</dbReference>
<organism evidence="1">
    <name type="scientific">Arion vulgaris</name>
    <dbReference type="NCBI Taxonomy" id="1028688"/>
    <lineage>
        <taxon>Eukaryota</taxon>
        <taxon>Metazoa</taxon>
        <taxon>Spiralia</taxon>
        <taxon>Lophotrochozoa</taxon>
        <taxon>Mollusca</taxon>
        <taxon>Gastropoda</taxon>
        <taxon>Heterobranchia</taxon>
        <taxon>Euthyneura</taxon>
        <taxon>Panpulmonata</taxon>
        <taxon>Eupulmonata</taxon>
        <taxon>Stylommatophora</taxon>
        <taxon>Helicina</taxon>
        <taxon>Arionoidea</taxon>
        <taxon>Arionidae</taxon>
        <taxon>Arion</taxon>
    </lineage>
</organism>
<dbReference type="AlphaFoldDB" id="A0A0B6YZC4"/>
<accession>A0A0B6YZC4</accession>
<gene>
    <name evidence="1" type="primary">ORF42980</name>
</gene>
<feature type="non-terminal residue" evidence="1">
    <location>
        <position position="1"/>
    </location>
</feature>
<protein>
    <submittedName>
        <fullName evidence="1">Uncharacterized protein</fullName>
    </submittedName>
</protein>
<reference evidence="1" key="1">
    <citation type="submission" date="2014-12" db="EMBL/GenBank/DDBJ databases">
        <title>Insight into the proteome of Arion vulgaris.</title>
        <authorList>
            <person name="Aradska J."/>
            <person name="Bulat T."/>
            <person name="Smidak R."/>
            <person name="Sarate P."/>
            <person name="Gangsoo J."/>
            <person name="Sialana F."/>
            <person name="Bilban M."/>
            <person name="Lubec G."/>
        </authorList>
    </citation>
    <scope>NUCLEOTIDE SEQUENCE</scope>
    <source>
        <tissue evidence="1">Skin</tissue>
    </source>
</reference>
<name>A0A0B6YZC4_9EUPU</name>
<evidence type="ECO:0000313" key="1">
    <source>
        <dbReference type="EMBL" id="CEK61699.1"/>
    </source>
</evidence>
<proteinExistence type="predicted"/>